<dbReference type="AlphaFoldDB" id="A0A7X9WZX8"/>
<accession>A0A7X9WZX8</accession>
<dbReference type="Pfam" id="PF01370">
    <property type="entry name" value="Epimerase"/>
    <property type="match status" value="1"/>
</dbReference>
<protein>
    <submittedName>
        <fullName evidence="4">NAD-dependent epimerase/dehydratase family protein</fullName>
    </submittedName>
</protein>
<dbReference type="RefSeq" id="WP_169575316.1">
    <property type="nucleotide sequence ID" value="NZ_JABBFV010000033.1"/>
</dbReference>
<name>A0A7X9WZX8_9SPHN</name>
<proteinExistence type="inferred from homology"/>
<organism evidence="4 5">
    <name type="scientific">Sphingobium psychrophilum</name>
    <dbReference type="NCBI Taxonomy" id="2728834"/>
    <lineage>
        <taxon>Bacteria</taxon>
        <taxon>Pseudomonadati</taxon>
        <taxon>Pseudomonadota</taxon>
        <taxon>Alphaproteobacteria</taxon>
        <taxon>Sphingomonadales</taxon>
        <taxon>Sphingomonadaceae</taxon>
        <taxon>Sphingobium</taxon>
    </lineage>
</organism>
<comment type="similarity">
    <text evidence="2">Belongs to the NAD(P)-dependent epimerase/dehydratase family.</text>
</comment>
<feature type="domain" description="NAD-dependent epimerase/dehydratase" evidence="3">
    <location>
        <begin position="4"/>
        <end position="224"/>
    </location>
</feature>
<dbReference type="PROSITE" id="PS51257">
    <property type="entry name" value="PROKAR_LIPOPROTEIN"/>
    <property type="match status" value="1"/>
</dbReference>
<comment type="pathway">
    <text evidence="1">Bacterial outer membrane biogenesis; LPS O-antigen biosynthesis.</text>
</comment>
<evidence type="ECO:0000256" key="1">
    <source>
        <dbReference type="ARBA" id="ARBA00005125"/>
    </source>
</evidence>
<keyword evidence="5" id="KW-1185">Reference proteome</keyword>
<dbReference type="InterPro" id="IPR036291">
    <property type="entry name" value="NAD(P)-bd_dom_sf"/>
</dbReference>
<dbReference type="Gene3D" id="3.90.25.10">
    <property type="entry name" value="UDP-galactose 4-epimerase, domain 1"/>
    <property type="match status" value="1"/>
</dbReference>
<dbReference type="EMBL" id="JABBFV010000033">
    <property type="protein sequence ID" value="NML13011.1"/>
    <property type="molecule type" value="Genomic_DNA"/>
</dbReference>
<dbReference type="PANTHER" id="PTHR43000">
    <property type="entry name" value="DTDP-D-GLUCOSE 4,6-DEHYDRATASE-RELATED"/>
    <property type="match status" value="1"/>
</dbReference>
<evidence type="ECO:0000313" key="5">
    <source>
        <dbReference type="Proteomes" id="UP000519023"/>
    </source>
</evidence>
<gene>
    <name evidence="4" type="ORF">HHL08_23260</name>
</gene>
<sequence length="299" mass="33198">MARILVTGATGFVGSCVYGILQQDGHELKGTTKSRPGGHIVFCNIENASEVGALIGEFRPEIVIHCAAISSVTSSESYEYYLSNTIGTENILKSLSSTGGKTRFIFISTAGVYGNQDTDSLSENLCPKPVHHYGMSKFCCERLIHNYRDVIDYTIIRPFNIIGEGQSADFIVPKLSHAFAAREPVLRLGNLDVYRDYLDIREACEIIRHITFNQEAVGETYNLCSGNPVSLKELLSLFEHFTQHNIKVEIAPEFVRKNEVWRLTGDATKLKKLVGDVVPAIPIEQSIQRIITAQEASLR</sequence>
<dbReference type="Gene3D" id="3.40.50.720">
    <property type="entry name" value="NAD(P)-binding Rossmann-like Domain"/>
    <property type="match status" value="1"/>
</dbReference>
<comment type="caution">
    <text evidence="4">The sequence shown here is derived from an EMBL/GenBank/DDBJ whole genome shotgun (WGS) entry which is preliminary data.</text>
</comment>
<evidence type="ECO:0000256" key="2">
    <source>
        <dbReference type="ARBA" id="ARBA00007637"/>
    </source>
</evidence>
<dbReference type="InterPro" id="IPR001509">
    <property type="entry name" value="Epimerase_deHydtase"/>
</dbReference>
<dbReference type="Proteomes" id="UP000519023">
    <property type="component" value="Unassembled WGS sequence"/>
</dbReference>
<evidence type="ECO:0000313" key="4">
    <source>
        <dbReference type="EMBL" id="NML13011.1"/>
    </source>
</evidence>
<dbReference type="SUPFAM" id="SSF51735">
    <property type="entry name" value="NAD(P)-binding Rossmann-fold domains"/>
    <property type="match status" value="1"/>
</dbReference>
<reference evidence="4 5" key="1">
    <citation type="submission" date="2020-04" db="EMBL/GenBank/DDBJ databases">
        <title>Sphingobium sp. AR-3-1 isolated from Arctic soil.</title>
        <authorList>
            <person name="Dahal R.H."/>
            <person name="Chaudhary D.K."/>
        </authorList>
    </citation>
    <scope>NUCLEOTIDE SEQUENCE [LARGE SCALE GENOMIC DNA]</scope>
    <source>
        <strain evidence="4 5">AR-3-1</strain>
    </source>
</reference>
<evidence type="ECO:0000259" key="3">
    <source>
        <dbReference type="Pfam" id="PF01370"/>
    </source>
</evidence>